<dbReference type="EMBL" id="CDMZ01003619">
    <property type="protein sequence ID" value="CEM47027.1"/>
    <property type="molecule type" value="Genomic_DNA"/>
</dbReference>
<organism evidence="2">
    <name type="scientific">Chromera velia CCMP2878</name>
    <dbReference type="NCBI Taxonomy" id="1169474"/>
    <lineage>
        <taxon>Eukaryota</taxon>
        <taxon>Sar</taxon>
        <taxon>Alveolata</taxon>
        <taxon>Colpodellida</taxon>
        <taxon>Chromeraceae</taxon>
        <taxon>Chromera</taxon>
    </lineage>
</organism>
<evidence type="ECO:0000313" key="2">
    <source>
        <dbReference type="EMBL" id="CEM47027.1"/>
    </source>
</evidence>
<reference evidence="2" key="1">
    <citation type="submission" date="2014-11" db="EMBL/GenBank/DDBJ databases">
        <authorList>
            <person name="Otto D Thomas"/>
            <person name="Naeem Raeece"/>
        </authorList>
    </citation>
    <scope>NUCLEOTIDE SEQUENCE</scope>
</reference>
<evidence type="ECO:0000256" key="1">
    <source>
        <dbReference type="SAM" id="MobiDB-lite"/>
    </source>
</evidence>
<dbReference type="AlphaFoldDB" id="A0A0G4HRZ4"/>
<dbReference type="PhylomeDB" id="A0A0G4HRZ4"/>
<gene>
    <name evidence="2" type="ORF">Cvel_8142</name>
</gene>
<name>A0A0G4HRZ4_9ALVE</name>
<feature type="region of interest" description="Disordered" evidence="1">
    <location>
        <begin position="44"/>
        <end position="105"/>
    </location>
</feature>
<feature type="compositionally biased region" description="Polar residues" evidence="1">
    <location>
        <begin position="54"/>
        <end position="65"/>
    </location>
</feature>
<proteinExistence type="predicted"/>
<sequence>MPRLAKKDRFFREVAKSIKWDELMAEPEEDREVVRQPEAVAKEVARDEAVDVASLSTEDAPQPMQQEAEAPVGEKEAQQQPTEPVAPTGSPRRESSTLSRRVSIQDPPATVMHFKPTPFEEAQGLAKALCGSWITLVKRSDLYEPVLKKMGISFIKRKVLNSYAIQIDGSMRSADVYYIVAHMPMGVQKTMVWNIAGEQVLIEDSDAGNWMSFCRVVDFSQGGHSGRALQNVRTGKAGKVEETRRIIPDAEHGQLLHIHIQMWPTGEENKPVVVNRYCKRLDK</sequence>
<protein>
    <submittedName>
        <fullName evidence="2">Uncharacterized protein</fullName>
    </submittedName>
</protein>
<accession>A0A0G4HRZ4</accession>
<dbReference type="VEuPathDB" id="CryptoDB:Cvel_8142"/>